<organism evidence="2 3">
    <name type="scientific">Aphanothece hegewaldii CCALA 016</name>
    <dbReference type="NCBI Taxonomy" id="2107694"/>
    <lineage>
        <taxon>Bacteria</taxon>
        <taxon>Bacillati</taxon>
        <taxon>Cyanobacteriota</taxon>
        <taxon>Cyanophyceae</taxon>
        <taxon>Oscillatoriophycideae</taxon>
        <taxon>Chroococcales</taxon>
        <taxon>Aphanothecaceae</taxon>
        <taxon>Aphanothece</taxon>
    </lineage>
</organism>
<name>A0A2T1LWW2_9CHRO</name>
<evidence type="ECO:0000313" key="3">
    <source>
        <dbReference type="Proteomes" id="UP000239001"/>
    </source>
</evidence>
<comment type="caution">
    <text evidence="2">The sequence shown here is derived from an EMBL/GenBank/DDBJ whole genome shotgun (WGS) entry which is preliminary data.</text>
</comment>
<accession>A0A2T1LWW2</accession>
<dbReference type="Proteomes" id="UP000239001">
    <property type="component" value="Unassembled WGS sequence"/>
</dbReference>
<dbReference type="OrthoDB" id="793940at2"/>
<dbReference type="PROSITE" id="PS51819">
    <property type="entry name" value="VOC"/>
    <property type="match status" value="1"/>
</dbReference>
<feature type="domain" description="VOC" evidence="1">
    <location>
        <begin position="5"/>
        <end position="125"/>
    </location>
</feature>
<dbReference type="PANTHER" id="PTHR39434:SF1">
    <property type="entry name" value="VOC DOMAIN-CONTAINING PROTEIN"/>
    <property type="match status" value="1"/>
</dbReference>
<dbReference type="SUPFAM" id="SSF54593">
    <property type="entry name" value="Glyoxalase/Bleomycin resistance protein/Dihydroxybiphenyl dioxygenase"/>
    <property type="match status" value="1"/>
</dbReference>
<dbReference type="AlphaFoldDB" id="A0A2T1LWW2"/>
<dbReference type="Gene3D" id="3.10.180.10">
    <property type="entry name" value="2,3-Dihydroxybiphenyl 1,2-Dioxygenase, domain 1"/>
    <property type="match status" value="1"/>
</dbReference>
<dbReference type="RefSeq" id="WP_106457295.1">
    <property type="nucleotide sequence ID" value="NZ_PXOH01000013.1"/>
</dbReference>
<dbReference type="Pfam" id="PF00903">
    <property type="entry name" value="Glyoxalase"/>
    <property type="match status" value="1"/>
</dbReference>
<reference evidence="2 3" key="2">
    <citation type="submission" date="2018-03" db="EMBL/GenBank/DDBJ databases">
        <authorList>
            <person name="Keele B.F."/>
        </authorList>
    </citation>
    <scope>NUCLEOTIDE SEQUENCE [LARGE SCALE GENOMIC DNA]</scope>
    <source>
        <strain evidence="2 3">CCALA 016</strain>
    </source>
</reference>
<evidence type="ECO:0000259" key="1">
    <source>
        <dbReference type="PROSITE" id="PS51819"/>
    </source>
</evidence>
<dbReference type="PANTHER" id="PTHR39434">
    <property type="match status" value="1"/>
</dbReference>
<reference evidence="2 3" key="1">
    <citation type="submission" date="2018-03" db="EMBL/GenBank/DDBJ databases">
        <title>The ancient ancestry and fast evolution of plastids.</title>
        <authorList>
            <person name="Moore K.R."/>
            <person name="Magnabosco C."/>
            <person name="Momper L."/>
            <person name="Gold D.A."/>
            <person name="Bosak T."/>
            <person name="Fournier G.P."/>
        </authorList>
    </citation>
    <scope>NUCLEOTIDE SEQUENCE [LARGE SCALE GENOMIC DNA]</scope>
    <source>
        <strain evidence="2 3">CCALA 016</strain>
    </source>
</reference>
<protein>
    <submittedName>
        <fullName evidence="2">Glyoxalase</fullName>
    </submittedName>
</protein>
<dbReference type="InterPro" id="IPR029068">
    <property type="entry name" value="Glyas_Bleomycin-R_OHBP_Dase"/>
</dbReference>
<dbReference type="EMBL" id="PXOH01000013">
    <property type="protein sequence ID" value="PSF36579.1"/>
    <property type="molecule type" value="Genomic_DNA"/>
</dbReference>
<keyword evidence="3" id="KW-1185">Reference proteome</keyword>
<dbReference type="InterPro" id="IPR004360">
    <property type="entry name" value="Glyas_Fos-R_dOase_dom"/>
</dbReference>
<dbReference type="InterPro" id="IPR037523">
    <property type="entry name" value="VOC_core"/>
</dbReference>
<proteinExistence type="predicted"/>
<sequence length="144" mass="16650">MKHSVIFHLAIPISDIQIAKAFYCDGLGCKVGRENTQALILDFYGHQVVAHVTHESLTPQKGIYPRHFGLIFTDESDWEALVNRIKEQAISFYIEPKLRFSGQLTEHRSFFIEDPFYNLLEFKFYRHSEAIFGGRELTAIGDRV</sequence>
<evidence type="ECO:0000313" key="2">
    <source>
        <dbReference type="EMBL" id="PSF36579.1"/>
    </source>
</evidence>
<gene>
    <name evidence="2" type="ORF">C7H19_12930</name>
</gene>